<dbReference type="AlphaFoldDB" id="A0A314XN00"/>
<accession>A0A314XN00</accession>
<evidence type="ECO:0000313" key="2">
    <source>
        <dbReference type="EMBL" id="PQP93746.1"/>
    </source>
</evidence>
<feature type="region of interest" description="Disordered" evidence="1">
    <location>
        <begin position="1"/>
        <end position="37"/>
    </location>
</feature>
<dbReference type="OrthoDB" id="10418703at2759"/>
<name>A0A314XN00_PRUYE</name>
<evidence type="ECO:0000256" key="1">
    <source>
        <dbReference type="SAM" id="MobiDB-lite"/>
    </source>
</evidence>
<evidence type="ECO:0000313" key="3">
    <source>
        <dbReference type="Proteomes" id="UP000250321"/>
    </source>
</evidence>
<comment type="caution">
    <text evidence="2">The sequence shown here is derived from an EMBL/GenBank/DDBJ whole genome shotgun (WGS) entry which is preliminary data.</text>
</comment>
<proteinExistence type="predicted"/>
<dbReference type="Proteomes" id="UP000250321">
    <property type="component" value="Unassembled WGS sequence"/>
</dbReference>
<reference evidence="2 3" key="1">
    <citation type="submission" date="2018-02" db="EMBL/GenBank/DDBJ databases">
        <title>Draft genome of wild Prunus yedoensis var. nudiflora.</title>
        <authorList>
            <person name="Baek S."/>
            <person name="Kim J.-H."/>
            <person name="Choi K."/>
            <person name="Kim G.-B."/>
            <person name="Cho A."/>
            <person name="Jang H."/>
            <person name="Shin C.-H."/>
            <person name="Yu H.-J."/>
            <person name="Mun J.-H."/>
        </authorList>
    </citation>
    <scope>NUCLEOTIDE SEQUENCE [LARGE SCALE GENOMIC DNA]</scope>
    <source>
        <strain evidence="3">cv. Jeju island</strain>
        <tissue evidence="2">Leaf</tissue>
    </source>
</reference>
<sequence>MTAPAMENGGGVGWWRRSGMELKKPGSTKIPSPVHPSPAVRVGCESAVPENSASASSIFILRIGKSKKVQLVERGSSSAVMFQKCARQLQIVF</sequence>
<gene>
    <name evidence="2" type="ORF">Pyn_09956</name>
</gene>
<keyword evidence="3" id="KW-1185">Reference proteome</keyword>
<protein>
    <submittedName>
        <fullName evidence="2">Uncharacterized protein</fullName>
    </submittedName>
</protein>
<dbReference type="EMBL" id="PJQY01002434">
    <property type="protein sequence ID" value="PQP93746.1"/>
    <property type="molecule type" value="Genomic_DNA"/>
</dbReference>
<organism evidence="2 3">
    <name type="scientific">Prunus yedoensis var. nudiflora</name>
    <dbReference type="NCBI Taxonomy" id="2094558"/>
    <lineage>
        <taxon>Eukaryota</taxon>
        <taxon>Viridiplantae</taxon>
        <taxon>Streptophyta</taxon>
        <taxon>Embryophyta</taxon>
        <taxon>Tracheophyta</taxon>
        <taxon>Spermatophyta</taxon>
        <taxon>Magnoliopsida</taxon>
        <taxon>eudicotyledons</taxon>
        <taxon>Gunneridae</taxon>
        <taxon>Pentapetalae</taxon>
        <taxon>rosids</taxon>
        <taxon>fabids</taxon>
        <taxon>Rosales</taxon>
        <taxon>Rosaceae</taxon>
        <taxon>Amygdaloideae</taxon>
        <taxon>Amygdaleae</taxon>
        <taxon>Prunus</taxon>
    </lineage>
</organism>